<dbReference type="Pfam" id="PF00005">
    <property type="entry name" value="ABC_tran"/>
    <property type="match status" value="1"/>
</dbReference>
<dbReference type="PANTHER" id="PTHR43394">
    <property type="entry name" value="ATP-DEPENDENT PERMEASE MDL1, MITOCHONDRIAL"/>
    <property type="match status" value="1"/>
</dbReference>
<feature type="transmembrane region" description="Helical" evidence="7">
    <location>
        <begin position="157"/>
        <end position="180"/>
    </location>
</feature>
<feature type="transmembrane region" description="Helical" evidence="7">
    <location>
        <begin position="268"/>
        <end position="288"/>
    </location>
</feature>
<evidence type="ECO:0000256" key="4">
    <source>
        <dbReference type="ARBA" id="ARBA00022840"/>
    </source>
</evidence>
<dbReference type="CDD" id="cd03249">
    <property type="entry name" value="ABC_MTABC3_MDL1_MDL2"/>
    <property type="match status" value="1"/>
</dbReference>
<evidence type="ECO:0000256" key="1">
    <source>
        <dbReference type="ARBA" id="ARBA00004651"/>
    </source>
</evidence>
<organism evidence="10 11">
    <name type="scientific">Niastella vici</name>
    <dbReference type="NCBI Taxonomy" id="1703345"/>
    <lineage>
        <taxon>Bacteria</taxon>
        <taxon>Pseudomonadati</taxon>
        <taxon>Bacteroidota</taxon>
        <taxon>Chitinophagia</taxon>
        <taxon>Chitinophagales</taxon>
        <taxon>Chitinophagaceae</taxon>
        <taxon>Niastella</taxon>
    </lineage>
</organism>
<dbReference type="InterPro" id="IPR003439">
    <property type="entry name" value="ABC_transporter-like_ATP-bd"/>
</dbReference>
<dbReference type="FunFam" id="3.40.50.300:FF:000218">
    <property type="entry name" value="Multidrug ABC transporter ATP-binding protein"/>
    <property type="match status" value="1"/>
</dbReference>
<feature type="transmembrane region" description="Helical" evidence="7">
    <location>
        <begin position="85"/>
        <end position="107"/>
    </location>
</feature>
<dbReference type="InterPro" id="IPR027417">
    <property type="entry name" value="P-loop_NTPase"/>
</dbReference>
<dbReference type="Pfam" id="PF00664">
    <property type="entry name" value="ABC_membrane"/>
    <property type="match status" value="1"/>
</dbReference>
<keyword evidence="4 10" id="KW-0067">ATP-binding</keyword>
<comment type="caution">
    <text evidence="10">The sequence shown here is derived from an EMBL/GenBank/DDBJ whole genome shotgun (WGS) entry which is preliminary data.</text>
</comment>
<keyword evidence="3" id="KW-0547">Nucleotide-binding</keyword>
<dbReference type="InterPro" id="IPR011527">
    <property type="entry name" value="ABC1_TM_dom"/>
</dbReference>
<evidence type="ECO:0000313" key="11">
    <source>
        <dbReference type="Proteomes" id="UP000192796"/>
    </source>
</evidence>
<dbReference type="PROSITE" id="PS00211">
    <property type="entry name" value="ABC_TRANSPORTER_1"/>
    <property type="match status" value="1"/>
</dbReference>
<keyword evidence="5 7" id="KW-1133">Transmembrane helix</keyword>
<accession>A0A1V9FW92</accession>
<protein>
    <submittedName>
        <fullName evidence="10">Multidrug ABC transporter ATP-binding protein</fullName>
    </submittedName>
</protein>
<dbReference type="InterPro" id="IPR036640">
    <property type="entry name" value="ABC1_TM_sf"/>
</dbReference>
<dbReference type="SMART" id="SM00382">
    <property type="entry name" value="AAA"/>
    <property type="match status" value="1"/>
</dbReference>
<reference evidence="10 11" key="1">
    <citation type="submission" date="2016-03" db="EMBL/GenBank/DDBJ databases">
        <title>Niastella vici sp. nov., isolated from farmland soil.</title>
        <authorList>
            <person name="Chen L."/>
            <person name="Wang D."/>
            <person name="Yang S."/>
            <person name="Wang G."/>
        </authorList>
    </citation>
    <scope>NUCLEOTIDE SEQUENCE [LARGE SCALE GENOMIC DNA]</scope>
    <source>
        <strain evidence="10 11">DJ57</strain>
    </source>
</reference>
<dbReference type="CDD" id="cd18576">
    <property type="entry name" value="ABC_6TM_bac_exporter_ABCB8_10_like"/>
    <property type="match status" value="1"/>
</dbReference>
<dbReference type="Gene3D" id="1.20.1560.10">
    <property type="entry name" value="ABC transporter type 1, transmembrane domain"/>
    <property type="match status" value="1"/>
</dbReference>
<dbReference type="SUPFAM" id="SSF52540">
    <property type="entry name" value="P-loop containing nucleoside triphosphate hydrolases"/>
    <property type="match status" value="1"/>
</dbReference>
<feature type="domain" description="ABC transmembrane type-1" evidence="9">
    <location>
        <begin position="44"/>
        <end position="329"/>
    </location>
</feature>
<keyword evidence="6 7" id="KW-0472">Membrane</keyword>
<dbReference type="InterPro" id="IPR003593">
    <property type="entry name" value="AAA+_ATPase"/>
</dbReference>
<dbReference type="GO" id="GO:0005524">
    <property type="term" value="F:ATP binding"/>
    <property type="evidence" value="ECO:0007669"/>
    <property type="project" value="UniProtKB-KW"/>
</dbReference>
<evidence type="ECO:0000259" key="9">
    <source>
        <dbReference type="PROSITE" id="PS50929"/>
    </source>
</evidence>
<dbReference type="PANTHER" id="PTHR43394:SF1">
    <property type="entry name" value="ATP-BINDING CASSETTE SUB-FAMILY B MEMBER 10, MITOCHONDRIAL"/>
    <property type="match status" value="1"/>
</dbReference>
<evidence type="ECO:0000313" key="10">
    <source>
        <dbReference type="EMBL" id="OQP62594.1"/>
    </source>
</evidence>
<dbReference type="PROSITE" id="PS50929">
    <property type="entry name" value="ABC_TM1F"/>
    <property type="match status" value="1"/>
</dbReference>
<comment type="subcellular location">
    <subcellularLocation>
        <location evidence="1">Cell membrane</location>
        <topology evidence="1">Multi-pass membrane protein</topology>
    </subcellularLocation>
</comment>
<feature type="transmembrane region" description="Helical" evidence="7">
    <location>
        <begin position="41"/>
        <end position="64"/>
    </location>
</feature>
<gene>
    <name evidence="10" type="ORF">A3860_28295</name>
</gene>
<dbReference type="GO" id="GO:0016887">
    <property type="term" value="F:ATP hydrolysis activity"/>
    <property type="evidence" value="ECO:0007669"/>
    <property type="project" value="InterPro"/>
</dbReference>
<dbReference type="Proteomes" id="UP000192796">
    <property type="component" value="Unassembled WGS sequence"/>
</dbReference>
<dbReference type="GO" id="GO:0005886">
    <property type="term" value="C:plasma membrane"/>
    <property type="evidence" value="ECO:0007669"/>
    <property type="project" value="UniProtKB-SubCell"/>
</dbReference>
<evidence type="ECO:0000256" key="2">
    <source>
        <dbReference type="ARBA" id="ARBA00022692"/>
    </source>
</evidence>
<dbReference type="EMBL" id="LVYD01000050">
    <property type="protein sequence ID" value="OQP62594.1"/>
    <property type="molecule type" value="Genomic_DNA"/>
</dbReference>
<dbReference type="InterPro" id="IPR017871">
    <property type="entry name" value="ABC_transporter-like_CS"/>
</dbReference>
<keyword evidence="2 7" id="KW-0812">Transmembrane</keyword>
<dbReference type="AlphaFoldDB" id="A0A1V9FW92"/>
<evidence type="ECO:0000256" key="3">
    <source>
        <dbReference type="ARBA" id="ARBA00022741"/>
    </source>
</evidence>
<dbReference type="OrthoDB" id="9769115at2"/>
<evidence type="ECO:0000256" key="6">
    <source>
        <dbReference type="ARBA" id="ARBA00023136"/>
    </source>
</evidence>
<dbReference type="RefSeq" id="WP_081149095.1">
    <property type="nucleotide sequence ID" value="NZ_LVYD01000050.1"/>
</dbReference>
<dbReference type="GO" id="GO:0015421">
    <property type="term" value="F:ABC-type oligopeptide transporter activity"/>
    <property type="evidence" value="ECO:0007669"/>
    <property type="project" value="TreeGrafter"/>
</dbReference>
<evidence type="ECO:0000256" key="7">
    <source>
        <dbReference type="SAM" id="Phobius"/>
    </source>
</evidence>
<evidence type="ECO:0000256" key="5">
    <source>
        <dbReference type="ARBA" id="ARBA00022989"/>
    </source>
</evidence>
<proteinExistence type="predicted"/>
<dbReference type="SUPFAM" id="SSF90123">
    <property type="entry name" value="ABC transporter transmembrane region"/>
    <property type="match status" value="1"/>
</dbReference>
<dbReference type="InterPro" id="IPR039421">
    <property type="entry name" value="Type_1_exporter"/>
</dbReference>
<evidence type="ECO:0000259" key="8">
    <source>
        <dbReference type="PROSITE" id="PS50893"/>
    </source>
</evidence>
<feature type="domain" description="ABC transporter" evidence="8">
    <location>
        <begin position="365"/>
        <end position="601"/>
    </location>
</feature>
<keyword evidence="11" id="KW-1185">Reference proteome</keyword>
<feature type="transmembrane region" description="Helical" evidence="7">
    <location>
        <begin position="186"/>
        <end position="204"/>
    </location>
</feature>
<dbReference type="STRING" id="1703345.A3860_28295"/>
<name>A0A1V9FW92_9BACT</name>
<sequence length="611" mass="67655">MARGNRQDNGTRKPDMPKAKLTKENLKEALLIFSYLKPYRWSFITGLLFIALSSGTTMAFPYFLKKLIDSAHSLSQGQHAIAPGTIALWMLGILTLQMIFSFFRVYLFSYVGEHALADMRKNVFQKMIMMPMNFFAQRRVGELSSRISADLSQIQEAVTGMLAELLRGILTLIIGMILIFVLSKSLATLMLSVVPVIVVMGVIFGKRIRKLSRNTQDQLADSNTIVQETLQGISNVKSFTNEWYEIGRYTRSLQQAVKLAVNNGRFRGLFVSFILLSIFGTIILVVWYGTTLVQAGTLSFGGLTAFVVYTAFVGGSMAGFADLFSQFQKTLGATQRVREILRDPIEPVTDTDEPVLEKNKLQGAVTFEHVAFSYPSRKELHILKDVTITAAPGEQIAIVGPSGAGKSTIAALLLRFYHPDEGKLLFDGRPADAIPLTQLRKQMALVPQDVILFGGTIRENIAYGKPGATQTEIEEAALKAHAHDFIMSFPEGYDTVVGERGIKLSGGQRQRIAIARAILKDPVILVLDEATSSLDSASESVVQEALENLMKNRTSFVIAHRLSTIRNADKIIVLDKGHVVECGTHQQLLALEDGLYKSLNKLQLEWKSEEL</sequence>
<dbReference type="PROSITE" id="PS50893">
    <property type="entry name" value="ABC_TRANSPORTER_2"/>
    <property type="match status" value="1"/>
</dbReference>
<dbReference type="Gene3D" id="3.40.50.300">
    <property type="entry name" value="P-loop containing nucleotide triphosphate hydrolases"/>
    <property type="match status" value="1"/>
</dbReference>
<feature type="transmembrane region" description="Helical" evidence="7">
    <location>
        <begin position="300"/>
        <end position="321"/>
    </location>
</feature>